<evidence type="ECO:0000313" key="7">
    <source>
        <dbReference type="EMBL" id="CCF85703.1"/>
    </source>
</evidence>
<dbReference type="InterPro" id="IPR053153">
    <property type="entry name" value="APC_K+_Transporter"/>
</dbReference>
<feature type="transmembrane region" description="Helical" evidence="6">
    <location>
        <begin position="218"/>
        <end position="236"/>
    </location>
</feature>
<feature type="transmembrane region" description="Helical" evidence="6">
    <location>
        <begin position="248"/>
        <end position="266"/>
    </location>
</feature>
<evidence type="ECO:0000256" key="3">
    <source>
        <dbReference type="ARBA" id="ARBA00022989"/>
    </source>
</evidence>
<feature type="transmembrane region" description="Helical" evidence="6">
    <location>
        <begin position="450"/>
        <end position="475"/>
    </location>
</feature>
<keyword evidence="4 6" id="KW-0472">Membrane</keyword>
<organism evidence="7 8">
    <name type="scientific">Nitrolancea hollandica Lb</name>
    <dbReference type="NCBI Taxonomy" id="1129897"/>
    <lineage>
        <taxon>Bacteria</taxon>
        <taxon>Pseudomonadati</taxon>
        <taxon>Thermomicrobiota</taxon>
        <taxon>Thermomicrobia</taxon>
        <taxon>Sphaerobacterales</taxon>
        <taxon>Sphaerobacterineae</taxon>
        <taxon>Sphaerobacteraceae</taxon>
        <taxon>Nitrolancea</taxon>
    </lineage>
</organism>
<comment type="caution">
    <text evidence="7">The sequence shown here is derived from an EMBL/GenBank/DDBJ whole genome shotgun (WGS) entry which is preliminary data.</text>
</comment>
<dbReference type="Proteomes" id="UP000004221">
    <property type="component" value="Unassembled WGS sequence"/>
</dbReference>
<reference evidence="7 8" key="1">
    <citation type="journal article" date="2012" name="ISME J.">
        <title>Nitrification expanded: discovery, physiology and genomics of a nitrite-oxidizing bacterium from the phylum Chloroflexi.</title>
        <authorList>
            <person name="Sorokin D.Y."/>
            <person name="Lucker S."/>
            <person name="Vejmelkova D."/>
            <person name="Kostrikina N.A."/>
            <person name="Kleerebezem R."/>
            <person name="Rijpstra W.I."/>
            <person name="Damste J.S."/>
            <person name="Le Paslier D."/>
            <person name="Muyzer G."/>
            <person name="Wagner M."/>
            <person name="van Loosdrecht M.C."/>
            <person name="Daims H."/>
        </authorList>
    </citation>
    <scope>NUCLEOTIDE SEQUENCE [LARGE SCALE GENOMIC DNA]</scope>
    <source>
        <strain evidence="8">none</strain>
    </source>
</reference>
<proteinExistence type="predicted"/>
<dbReference type="GO" id="GO:0016020">
    <property type="term" value="C:membrane"/>
    <property type="evidence" value="ECO:0007669"/>
    <property type="project" value="UniProtKB-SubCell"/>
</dbReference>
<evidence type="ECO:0000256" key="2">
    <source>
        <dbReference type="ARBA" id="ARBA00022692"/>
    </source>
</evidence>
<feature type="transmembrane region" description="Helical" evidence="6">
    <location>
        <begin position="510"/>
        <end position="526"/>
    </location>
</feature>
<feature type="transmembrane region" description="Helical" evidence="6">
    <location>
        <begin position="424"/>
        <end position="444"/>
    </location>
</feature>
<dbReference type="GO" id="GO:0022857">
    <property type="term" value="F:transmembrane transporter activity"/>
    <property type="evidence" value="ECO:0007669"/>
    <property type="project" value="InterPro"/>
</dbReference>
<keyword evidence="2 6" id="KW-0812">Transmembrane</keyword>
<feature type="transmembrane region" description="Helical" evidence="6">
    <location>
        <begin position="376"/>
        <end position="403"/>
    </location>
</feature>
<dbReference type="Pfam" id="PF13520">
    <property type="entry name" value="AA_permease_2"/>
    <property type="match status" value="1"/>
</dbReference>
<protein>
    <submittedName>
        <fullName evidence="7">Uncharacterized amino acid permease ydaO</fullName>
    </submittedName>
</protein>
<evidence type="ECO:0000313" key="8">
    <source>
        <dbReference type="Proteomes" id="UP000004221"/>
    </source>
</evidence>
<feature type="region of interest" description="Disordered" evidence="5">
    <location>
        <begin position="1"/>
        <end position="28"/>
    </location>
</feature>
<dbReference type="AlphaFoldDB" id="I4ELZ0"/>
<dbReference type="Gene3D" id="1.20.1740.10">
    <property type="entry name" value="Amino acid/polyamine transporter I"/>
    <property type="match status" value="1"/>
</dbReference>
<feature type="transmembrane region" description="Helical" evidence="6">
    <location>
        <begin position="286"/>
        <end position="307"/>
    </location>
</feature>
<comment type="subcellular location">
    <subcellularLocation>
        <location evidence="1">Membrane</location>
        <topology evidence="1">Multi-pass membrane protein</topology>
    </subcellularLocation>
</comment>
<sequence>MGARGWFATEHEQHSAGNPLPAGQPPEKVRELAQGRRPGNRYVRMIRSSELPASPANRVVVAPPTVPSTMPGRLYHQVQHLLFGKPLPTAAEAHERLGKVKALAILSSDALSSVAYATEEMMRVLVLAGLAALSFTLPLSLAVLVVLVTVVISYEQVIRGYPGGGGSYAVASENLGQLPGLIAAAALLIDYTLTVAVSIAAGMAALTSAFPSLYPYRVELALLAIGLLTIGNLRGIREAGNIFAAPTYLFVVSVIGLIGIGLWHYLTGTLPTFTPPPSWIAAEQGVQAVTLILILRAFSSGLTALTGTEAISNSVPAFKPPEIHNARITLAAMGILLAIMFLGVSFLTAHMLIIPDPTEEQTVLSLIARLLVGQSWYFYLVQFATMLILVLAANTSFAGFPRLAAILAQDRFFPRQFMFRGERLAFNTGILALAGLAAALEIIFRGSVTALIPLYAVGVFTAFTLAQSGMVVHWWRSRGPGWRHSMVINAAGAIMTGVATIMIAVSKFLTGAWIVLVLVPVIVWQLRKIHRHYERVATQLQLSPEQIKHWPRPVDEAGITPVIVPVDRLNQASLHALAYAGRISNDVSAVHISTSEDDAETIRTQWGEAGIRTPLTIIESPYREMIGPLVDFIEQQHVEKGCKTLTVVVPEFVPAHLYELPLHMQTAWLLRTTLWTHPGIVVTSVPYHLRT</sequence>
<gene>
    <name evidence="7" type="primary">ydaO</name>
    <name evidence="7" type="ORF">NITHO_5450002</name>
</gene>
<dbReference type="PANTHER" id="PTHR47704:SF1">
    <property type="entry name" value="POTASSIUM TRANSPORTER KIMA"/>
    <property type="match status" value="1"/>
</dbReference>
<evidence type="ECO:0000256" key="6">
    <source>
        <dbReference type="SAM" id="Phobius"/>
    </source>
</evidence>
<evidence type="ECO:0000256" key="5">
    <source>
        <dbReference type="SAM" id="MobiDB-lite"/>
    </source>
</evidence>
<feature type="transmembrane region" description="Helical" evidence="6">
    <location>
        <begin position="181"/>
        <end position="206"/>
    </location>
</feature>
<evidence type="ECO:0000256" key="1">
    <source>
        <dbReference type="ARBA" id="ARBA00004141"/>
    </source>
</evidence>
<dbReference type="InterPro" id="IPR002293">
    <property type="entry name" value="AA/rel_permease1"/>
</dbReference>
<feature type="transmembrane region" description="Helical" evidence="6">
    <location>
        <begin position="487"/>
        <end position="504"/>
    </location>
</feature>
<feature type="transmembrane region" description="Helical" evidence="6">
    <location>
        <begin position="124"/>
        <end position="152"/>
    </location>
</feature>
<keyword evidence="3 6" id="KW-1133">Transmembrane helix</keyword>
<feature type="transmembrane region" description="Helical" evidence="6">
    <location>
        <begin position="328"/>
        <end position="354"/>
    </location>
</feature>
<name>I4ELZ0_9BACT</name>
<dbReference type="PANTHER" id="PTHR47704">
    <property type="entry name" value="POTASSIUM TRANSPORTER KIMA"/>
    <property type="match status" value="1"/>
</dbReference>
<accession>I4ELZ0</accession>
<dbReference type="EMBL" id="CAGS01000496">
    <property type="protein sequence ID" value="CCF85703.1"/>
    <property type="molecule type" value="Genomic_DNA"/>
</dbReference>
<keyword evidence="8" id="KW-1185">Reference proteome</keyword>
<evidence type="ECO:0000256" key="4">
    <source>
        <dbReference type="ARBA" id="ARBA00023136"/>
    </source>
</evidence>